<dbReference type="Proteomes" id="UP001189624">
    <property type="component" value="Chromosome 1"/>
</dbReference>
<keyword evidence="2" id="KW-1185">Reference proteome</keyword>
<dbReference type="Gramene" id="rna-AYBTSS11_LOCUS1321">
    <property type="protein sequence ID" value="CAJ1827936.1"/>
    <property type="gene ID" value="gene-AYBTSS11_LOCUS1321"/>
</dbReference>
<protein>
    <submittedName>
        <fullName evidence="1">Uncharacterized protein</fullName>
    </submittedName>
</protein>
<dbReference type="AlphaFoldDB" id="A0AA86RQY2"/>
<evidence type="ECO:0000313" key="2">
    <source>
        <dbReference type="Proteomes" id="UP001189624"/>
    </source>
</evidence>
<organism evidence="1 2">
    <name type="scientific">Sphenostylis stenocarpa</name>
    <dbReference type="NCBI Taxonomy" id="92480"/>
    <lineage>
        <taxon>Eukaryota</taxon>
        <taxon>Viridiplantae</taxon>
        <taxon>Streptophyta</taxon>
        <taxon>Embryophyta</taxon>
        <taxon>Tracheophyta</taxon>
        <taxon>Spermatophyta</taxon>
        <taxon>Magnoliopsida</taxon>
        <taxon>eudicotyledons</taxon>
        <taxon>Gunneridae</taxon>
        <taxon>Pentapetalae</taxon>
        <taxon>rosids</taxon>
        <taxon>fabids</taxon>
        <taxon>Fabales</taxon>
        <taxon>Fabaceae</taxon>
        <taxon>Papilionoideae</taxon>
        <taxon>50 kb inversion clade</taxon>
        <taxon>NPAAA clade</taxon>
        <taxon>indigoferoid/millettioid clade</taxon>
        <taxon>Phaseoleae</taxon>
        <taxon>Sphenostylis</taxon>
    </lineage>
</organism>
<gene>
    <name evidence="1" type="ORF">AYBTSS11_LOCUS1321</name>
</gene>
<name>A0AA86RQY2_9FABA</name>
<proteinExistence type="predicted"/>
<dbReference type="EMBL" id="OY731398">
    <property type="protein sequence ID" value="CAJ1827936.1"/>
    <property type="molecule type" value="Genomic_DNA"/>
</dbReference>
<accession>A0AA86RQY2</accession>
<reference evidence="1" key="1">
    <citation type="submission" date="2023-10" db="EMBL/GenBank/DDBJ databases">
        <authorList>
            <person name="Domelevo Entfellner J.-B."/>
        </authorList>
    </citation>
    <scope>NUCLEOTIDE SEQUENCE</scope>
</reference>
<evidence type="ECO:0000313" key="1">
    <source>
        <dbReference type="EMBL" id="CAJ1827936.1"/>
    </source>
</evidence>
<sequence>MQLNFMPKCGWLMQPDRESDSEAEVEHAEKLRQVKAVLEEVSARAQDELGLGLFLGSHSIDSF</sequence>